<dbReference type="GO" id="GO:0006777">
    <property type="term" value="P:Mo-molybdopterin cofactor biosynthetic process"/>
    <property type="evidence" value="ECO:0007669"/>
    <property type="project" value="UniProtKB-KW"/>
</dbReference>
<dbReference type="SMART" id="SM00852">
    <property type="entry name" value="MoCF_biosynth"/>
    <property type="match status" value="1"/>
</dbReference>
<dbReference type="CDD" id="cd00886">
    <property type="entry name" value="MogA_MoaB"/>
    <property type="match status" value="1"/>
</dbReference>
<protein>
    <submittedName>
        <fullName evidence="5">MogA/MoaB family molybdenum cofactor biosynthesis protein</fullName>
    </submittedName>
</protein>
<dbReference type="Pfam" id="PF00994">
    <property type="entry name" value="MoCF_biosynth"/>
    <property type="match status" value="1"/>
</dbReference>
<keyword evidence="2" id="KW-0501">Molybdenum cofactor biosynthesis</keyword>
<gene>
    <name evidence="5" type="ORF">K8V08_01970</name>
</gene>
<feature type="region of interest" description="Disordered" evidence="3">
    <location>
        <begin position="1"/>
        <end position="25"/>
    </location>
</feature>
<organism evidence="5 6">
    <name type="scientific">Brevibacterium senegalense</name>
    <dbReference type="NCBI Taxonomy" id="1033736"/>
    <lineage>
        <taxon>Bacteria</taxon>
        <taxon>Bacillati</taxon>
        <taxon>Actinomycetota</taxon>
        <taxon>Actinomycetes</taxon>
        <taxon>Micrococcales</taxon>
        <taxon>Brevibacteriaceae</taxon>
        <taxon>Brevibacterium</taxon>
    </lineage>
</organism>
<reference evidence="5" key="2">
    <citation type="submission" date="2021-09" db="EMBL/GenBank/DDBJ databases">
        <authorList>
            <person name="Gilroy R."/>
        </authorList>
    </citation>
    <scope>NUCLEOTIDE SEQUENCE</scope>
    <source>
        <strain evidence="5">ChiGjej5B5-7349</strain>
    </source>
</reference>
<dbReference type="PANTHER" id="PTHR43764:SF1">
    <property type="entry name" value="MOLYBDOPTERIN MOLYBDOTRANSFERASE"/>
    <property type="match status" value="1"/>
</dbReference>
<evidence type="ECO:0000256" key="1">
    <source>
        <dbReference type="ARBA" id="ARBA00005046"/>
    </source>
</evidence>
<proteinExistence type="predicted"/>
<dbReference type="SUPFAM" id="SSF53218">
    <property type="entry name" value="Molybdenum cofactor biosynthesis proteins"/>
    <property type="match status" value="1"/>
</dbReference>
<dbReference type="InterPro" id="IPR036425">
    <property type="entry name" value="MoaB/Mog-like_dom_sf"/>
</dbReference>
<reference evidence="5" key="1">
    <citation type="journal article" date="2021" name="PeerJ">
        <title>Extensive microbial diversity within the chicken gut microbiome revealed by metagenomics and culture.</title>
        <authorList>
            <person name="Gilroy R."/>
            <person name="Ravi A."/>
            <person name="Getino M."/>
            <person name="Pursley I."/>
            <person name="Horton D.L."/>
            <person name="Alikhan N.F."/>
            <person name="Baker D."/>
            <person name="Gharbi K."/>
            <person name="Hall N."/>
            <person name="Watson M."/>
            <person name="Adriaenssens E.M."/>
            <person name="Foster-Nyarko E."/>
            <person name="Jarju S."/>
            <person name="Secka A."/>
            <person name="Antonio M."/>
            <person name="Oren A."/>
            <person name="Chaudhuri R.R."/>
            <person name="La Ragione R."/>
            <person name="Hildebrand F."/>
            <person name="Pallen M.J."/>
        </authorList>
    </citation>
    <scope>NUCLEOTIDE SEQUENCE</scope>
    <source>
        <strain evidence="5">ChiGjej5B5-7349</strain>
    </source>
</reference>
<comment type="pathway">
    <text evidence="1">Cofactor biosynthesis; molybdopterin biosynthesis.</text>
</comment>
<feature type="domain" description="MoaB/Mog" evidence="4">
    <location>
        <begin position="28"/>
        <end position="207"/>
    </location>
</feature>
<dbReference type="AlphaFoldDB" id="A0A921MBG8"/>
<sequence>MTTHAAVPGDTPEPGDTTEADGPRPRAAVVVVSTLIARGEEGDRSGPLLVDWLRGSGYECPAPRVAEDGGPVGAVLRELLGLSAHDRPGAHLDGGHAGTGLDGGSPAAASAAVARADRQVPDLIVTSGGTGLNPADRTPEETDALLEVRAPGIMHALWAKGLTSTPSAVMSRGVAGARGATFLVNLPGSTGGVRDGIAVLTPLLPHIRHQLGDCDG</sequence>
<dbReference type="InterPro" id="IPR001453">
    <property type="entry name" value="MoaB/Mog_dom"/>
</dbReference>
<evidence type="ECO:0000256" key="2">
    <source>
        <dbReference type="ARBA" id="ARBA00023150"/>
    </source>
</evidence>
<evidence type="ECO:0000313" key="6">
    <source>
        <dbReference type="Proteomes" id="UP000784435"/>
    </source>
</evidence>
<dbReference type="InterPro" id="IPR051920">
    <property type="entry name" value="MPT_Adenylyltrnsfr/MoaC-Rel"/>
</dbReference>
<accession>A0A921MBG8</accession>
<dbReference type="Gene3D" id="3.40.980.10">
    <property type="entry name" value="MoaB/Mog-like domain"/>
    <property type="match status" value="1"/>
</dbReference>
<evidence type="ECO:0000259" key="4">
    <source>
        <dbReference type="SMART" id="SM00852"/>
    </source>
</evidence>
<dbReference type="Proteomes" id="UP000784435">
    <property type="component" value="Unassembled WGS sequence"/>
</dbReference>
<dbReference type="EMBL" id="DYUK01000042">
    <property type="protein sequence ID" value="HJG79159.1"/>
    <property type="molecule type" value="Genomic_DNA"/>
</dbReference>
<comment type="caution">
    <text evidence="5">The sequence shown here is derived from an EMBL/GenBank/DDBJ whole genome shotgun (WGS) entry which is preliminary data.</text>
</comment>
<name>A0A921MBG8_9MICO</name>
<evidence type="ECO:0000256" key="3">
    <source>
        <dbReference type="SAM" id="MobiDB-lite"/>
    </source>
</evidence>
<evidence type="ECO:0000313" key="5">
    <source>
        <dbReference type="EMBL" id="HJG79159.1"/>
    </source>
</evidence>
<dbReference type="PANTHER" id="PTHR43764">
    <property type="entry name" value="MOLYBDENUM COFACTOR BIOSYNTHESIS"/>
    <property type="match status" value="1"/>
</dbReference>